<feature type="transmembrane region" description="Helical" evidence="1">
    <location>
        <begin position="75"/>
        <end position="97"/>
    </location>
</feature>
<evidence type="ECO:0000313" key="2">
    <source>
        <dbReference type="EMBL" id="CDR33709.1"/>
    </source>
</evidence>
<keyword evidence="3" id="KW-1185">Reference proteome</keyword>
<evidence type="ECO:0000256" key="1">
    <source>
        <dbReference type="SAM" id="Phobius"/>
    </source>
</evidence>
<reference evidence="2" key="1">
    <citation type="submission" date="2013-12" db="EMBL/GenBank/DDBJ databases">
        <authorList>
            <person name="Linke B."/>
        </authorList>
    </citation>
    <scope>NUCLEOTIDE SEQUENCE [LARGE SCALE GENOMIC DNA]</scope>
    <source>
        <strain evidence="2">CRIB-18</strain>
    </source>
</reference>
<dbReference type="EMBL" id="CCEJ010000003">
    <property type="protein sequence ID" value="CDR33709.1"/>
    <property type="molecule type" value="Genomic_DNA"/>
</dbReference>
<dbReference type="STRING" id="1437425.CSEC_0881"/>
<evidence type="ECO:0000313" key="3">
    <source>
        <dbReference type="Proteomes" id="UP000031552"/>
    </source>
</evidence>
<comment type="caution">
    <text evidence="2">The sequence shown here is derived from an EMBL/GenBank/DDBJ whole genome shotgun (WGS) entry which is preliminary data.</text>
</comment>
<dbReference type="AlphaFoldDB" id="A0A090DYA1"/>
<dbReference type="RefSeq" id="WP_041017145.1">
    <property type="nucleotide sequence ID" value="NZ_CCEJ010000003.1"/>
</dbReference>
<keyword evidence="1" id="KW-1133">Transmembrane helix</keyword>
<keyword evidence="1" id="KW-0812">Transmembrane</keyword>
<feature type="transmembrane region" description="Helical" evidence="1">
    <location>
        <begin position="35"/>
        <end position="54"/>
    </location>
</feature>
<protein>
    <submittedName>
        <fullName evidence="2">Membrane protein</fullName>
    </submittedName>
</protein>
<gene>
    <name evidence="2" type="ORF">CSEC_0881</name>
</gene>
<accession>A0A090DYA1</accession>
<dbReference type="Proteomes" id="UP000031552">
    <property type="component" value="Unassembled WGS sequence"/>
</dbReference>
<keyword evidence="1" id="KW-0472">Membrane</keyword>
<reference evidence="2" key="2">
    <citation type="submission" date="2014-09" db="EMBL/GenBank/DDBJ databases">
        <title>Criblamydia sequanensis harbors a mega-plasmid encoding arsenite resistance.</title>
        <authorList>
            <person name="Bertelli C."/>
            <person name="Goesmann A."/>
            <person name="Greub G."/>
        </authorList>
    </citation>
    <scope>NUCLEOTIDE SEQUENCE [LARGE SCALE GENOMIC DNA]</scope>
    <source>
        <strain evidence="2">CRIB-18</strain>
    </source>
</reference>
<proteinExistence type="predicted"/>
<organism evidence="2 3">
    <name type="scientific">Candidatus Criblamydia sequanensis CRIB-18</name>
    <dbReference type="NCBI Taxonomy" id="1437425"/>
    <lineage>
        <taxon>Bacteria</taxon>
        <taxon>Pseudomonadati</taxon>
        <taxon>Chlamydiota</taxon>
        <taxon>Chlamydiia</taxon>
        <taxon>Parachlamydiales</taxon>
        <taxon>Candidatus Criblamydiaceae</taxon>
        <taxon>Candidatus Criblamydia</taxon>
    </lineage>
</organism>
<name>A0A090DYA1_9BACT</name>
<sequence length="132" mass="14861">MTSVLEYCAEHCQQALVLFSSTAKNENESEPLNKTVIVVALLAITILPLLQRYFPTEQNALRNLRVRYPIFYEAGRIACKTFFLIAMVAFAAALFHYSGLKLQNFISLSSKKLTYLDDCMVNCIQASGLELD</sequence>